<organism evidence="3 4">
    <name type="scientific">Podospora aff. communis PSN243</name>
    <dbReference type="NCBI Taxonomy" id="3040156"/>
    <lineage>
        <taxon>Eukaryota</taxon>
        <taxon>Fungi</taxon>
        <taxon>Dikarya</taxon>
        <taxon>Ascomycota</taxon>
        <taxon>Pezizomycotina</taxon>
        <taxon>Sordariomycetes</taxon>
        <taxon>Sordariomycetidae</taxon>
        <taxon>Sordariales</taxon>
        <taxon>Podosporaceae</taxon>
        <taxon>Podospora</taxon>
    </lineage>
</organism>
<reference evidence="3" key="2">
    <citation type="submission" date="2023-05" db="EMBL/GenBank/DDBJ databases">
        <authorList>
            <consortium name="Lawrence Berkeley National Laboratory"/>
            <person name="Steindorff A."/>
            <person name="Hensen N."/>
            <person name="Bonometti L."/>
            <person name="Westerberg I."/>
            <person name="Brannstrom I.O."/>
            <person name="Guillou S."/>
            <person name="Cros-Aarteil S."/>
            <person name="Calhoun S."/>
            <person name="Haridas S."/>
            <person name="Kuo A."/>
            <person name="Mondo S."/>
            <person name="Pangilinan J."/>
            <person name="Riley R."/>
            <person name="Labutti K."/>
            <person name="Andreopoulos B."/>
            <person name="Lipzen A."/>
            <person name="Chen C."/>
            <person name="Yanf M."/>
            <person name="Daum C."/>
            <person name="Ng V."/>
            <person name="Clum A."/>
            <person name="Ohm R."/>
            <person name="Martin F."/>
            <person name="Silar P."/>
            <person name="Natvig D."/>
            <person name="Lalanne C."/>
            <person name="Gautier V."/>
            <person name="Ament-Velasquez S.L."/>
            <person name="Kruys A."/>
            <person name="Hutchinson M.I."/>
            <person name="Powell A.J."/>
            <person name="Barry K."/>
            <person name="Miller A.N."/>
            <person name="Grigoriev I.V."/>
            <person name="Debuchy R."/>
            <person name="Gladieux P."/>
            <person name="Thoren M.H."/>
            <person name="Johannesson H."/>
        </authorList>
    </citation>
    <scope>NUCLEOTIDE SEQUENCE</scope>
    <source>
        <strain evidence="3">PSN243</strain>
    </source>
</reference>
<dbReference type="InterPro" id="IPR036188">
    <property type="entry name" value="FAD/NAD-bd_sf"/>
</dbReference>
<dbReference type="PRINTS" id="PR00411">
    <property type="entry name" value="PNDRDTASEI"/>
</dbReference>
<dbReference type="InterPro" id="IPR032710">
    <property type="entry name" value="NTF2-like_dom_sf"/>
</dbReference>
<sequence length="618" mass="68356">MTAATPSGQRIEPGSFIHPPHPWPASAKNVSVDVTAIAEKTVEAVNQALSENNFEALTSLFVEDSFWRDHAAVSWDLRTIKGRDQILAFLKQQCNLTKVEVDSSSDFRKPSITNFAPAGDVQGIYFYTRITTQFGSGRGVIRMVESGSEYKIWTFFTLLEELKGFEEPVGSRRPNGVEHGGHPGRKNWLERRGAAAEFLDSEPDVLIIGAGQGGLTAHARLKMLGVSALIIDTNDAVGDNWRNRYHQLVLHDPVWYDHMPYLPFPDYWPVFTPKDKLAEWFDSYAKFLELNIWMKSHLLSSSWDDATRQWTVAIKRTRPDGQTETRTLHPKHIVQATGASGVKNMPSIPGTESFQGSLLCHSADFPGAKESSTPKKVAIIGACNSSHDIAQDYYEKGHSVTMIQRSTTCVISSNALLKVNLAVLYEEGAPPVEDADIFLWSWPSDIMKSLQVDLASLQRGVDAELLDGLSHAGFGLDNGPDDAGLFAKYLQRGGGYYIDVGTSQLIIDGTINVKHGQEVESILPHGLRLADGTEIDADEIIFATGYANMRTQARAIFGDAVADRVGDVWGWDEEGEMRTIWRPSGHPGLWLHGGNLAMCRYFSRLLALQIKAQLQGLD</sequence>
<dbReference type="SUPFAM" id="SSF54427">
    <property type="entry name" value="NTF2-like"/>
    <property type="match status" value="1"/>
</dbReference>
<dbReference type="SUPFAM" id="SSF51905">
    <property type="entry name" value="FAD/NAD(P)-binding domain"/>
    <property type="match status" value="1"/>
</dbReference>
<comment type="caution">
    <text evidence="3">The sequence shown here is derived from an EMBL/GenBank/DDBJ whole genome shotgun (WGS) entry which is preliminary data.</text>
</comment>
<feature type="region of interest" description="Disordered" evidence="2">
    <location>
        <begin position="1"/>
        <end position="22"/>
    </location>
</feature>
<dbReference type="Proteomes" id="UP001321760">
    <property type="component" value="Unassembled WGS sequence"/>
</dbReference>
<dbReference type="EMBL" id="MU865947">
    <property type="protein sequence ID" value="KAK4447803.1"/>
    <property type="molecule type" value="Genomic_DNA"/>
</dbReference>
<evidence type="ECO:0000313" key="3">
    <source>
        <dbReference type="EMBL" id="KAK4447803.1"/>
    </source>
</evidence>
<dbReference type="AlphaFoldDB" id="A0AAV9GH12"/>
<dbReference type="GO" id="GO:0004497">
    <property type="term" value="F:monooxygenase activity"/>
    <property type="evidence" value="ECO:0007669"/>
    <property type="project" value="TreeGrafter"/>
</dbReference>
<dbReference type="PANTHER" id="PTHR43539">
    <property type="entry name" value="FLAVIN-BINDING MONOOXYGENASE-LIKE PROTEIN (AFU_ORTHOLOGUE AFUA_4G09220)"/>
    <property type="match status" value="1"/>
</dbReference>
<dbReference type="Pfam" id="PF13738">
    <property type="entry name" value="Pyr_redox_3"/>
    <property type="match status" value="1"/>
</dbReference>
<protein>
    <recommendedName>
        <fullName evidence="5">Monooxygenase</fullName>
    </recommendedName>
</protein>
<reference evidence="3" key="1">
    <citation type="journal article" date="2023" name="Mol. Phylogenet. Evol.">
        <title>Genome-scale phylogeny and comparative genomics of the fungal order Sordariales.</title>
        <authorList>
            <person name="Hensen N."/>
            <person name="Bonometti L."/>
            <person name="Westerberg I."/>
            <person name="Brannstrom I.O."/>
            <person name="Guillou S."/>
            <person name="Cros-Aarteil S."/>
            <person name="Calhoun S."/>
            <person name="Haridas S."/>
            <person name="Kuo A."/>
            <person name="Mondo S."/>
            <person name="Pangilinan J."/>
            <person name="Riley R."/>
            <person name="LaButti K."/>
            <person name="Andreopoulos B."/>
            <person name="Lipzen A."/>
            <person name="Chen C."/>
            <person name="Yan M."/>
            <person name="Daum C."/>
            <person name="Ng V."/>
            <person name="Clum A."/>
            <person name="Steindorff A."/>
            <person name="Ohm R.A."/>
            <person name="Martin F."/>
            <person name="Silar P."/>
            <person name="Natvig D.O."/>
            <person name="Lalanne C."/>
            <person name="Gautier V."/>
            <person name="Ament-Velasquez S.L."/>
            <person name="Kruys A."/>
            <person name="Hutchinson M.I."/>
            <person name="Powell A.J."/>
            <person name="Barry K."/>
            <person name="Miller A.N."/>
            <person name="Grigoriev I.V."/>
            <person name="Debuchy R."/>
            <person name="Gladieux P."/>
            <person name="Hiltunen Thoren M."/>
            <person name="Johannesson H."/>
        </authorList>
    </citation>
    <scope>NUCLEOTIDE SEQUENCE</scope>
    <source>
        <strain evidence="3">PSN243</strain>
    </source>
</reference>
<keyword evidence="1" id="KW-0560">Oxidoreductase</keyword>
<name>A0AAV9GH12_9PEZI</name>
<gene>
    <name evidence="3" type="ORF">QBC34DRAFT_408917</name>
</gene>
<evidence type="ECO:0000256" key="2">
    <source>
        <dbReference type="SAM" id="MobiDB-lite"/>
    </source>
</evidence>
<accession>A0AAV9GH12</accession>
<keyword evidence="4" id="KW-1185">Reference proteome</keyword>
<dbReference type="Gene3D" id="3.50.50.60">
    <property type="entry name" value="FAD/NAD(P)-binding domain"/>
    <property type="match status" value="1"/>
</dbReference>
<dbReference type="InterPro" id="IPR050982">
    <property type="entry name" value="Auxin_biosynth/cation_transpt"/>
</dbReference>
<evidence type="ECO:0000313" key="4">
    <source>
        <dbReference type="Proteomes" id="UP001321760"/>
    </source>
</evidence>
<dbReference type="PANTHER" id="PTHR43539:SF68">
    <property type="entry name" value="FLAVIN-BINDING MONOOXYGENASE-LIKE PROTEIN (AFU_ORTHOLOGUE AFUA_4G09220)"/>
    <property type="match status" value="1"/>
</dbReference>
<dbReference type="Gene3D" id="3.10.450.50">
    <property type="match status" value="1"/>
</dbReference>
<evidence type="ECO:0008006" key="5">
    <source>
        <dbReference type="Google" id="ProtNLM"/>
    </source>
</evidence>
<evidence type="ECO:0000256" key="1">
    <source>
        <dbReference type="ARBA" id="ARBA00023002"/>
    </source>
</evidence>
<proteinExistence type="predicted"/>
<dbReference type="GO" id="GO:0050660">
    <property type="term" value="F:flavin adenine dinucleotide binding"/>
    <property type="evidence" value="ECO:0007669"/>
    <property type="project" value="TreeGrafter"/>
</dbReference>